<organism evidence="1 2">
    <name type="scientific">Schistosoma margrebowiei</name>
    <dbReference type="NCBI Taxonomy" id="48269"/>
    <lineage>
        <taxon>Eukaryota</taxon>
        <taxon>Metazoa</taxon>
        <taxon>Spiralia</taxon>
        <taxon>Lophotrochozoa</taxon>
        <taxon>Platyhelminthes</taxon>
        <taxon>Trematoda</taxon>
        <taxon>Digenea</taxon>
        <taxon>Strigeidida</taxon>
        <taxon>Schistosomatoidea</taxon>
        <taxon>Schistosomatidae</taxon>
        <taxon>Schistosoma</taxon>
    </lineage>
</organism>
<dbReference type="AlphaFoldDB" id="A0A183M8Y5"/>
<evidence type="ECO:0000313" key="2">
    <source>
        <dbReference type="Proteomes" id="UP000277204"/>
    </source>
</evidence>
<protein>
    <submittedName>
        <fullName evidence="1">Uncharacterized protein</fullName>
    </submittedName>
</protein>
<dbReference type="EMBL" id="UZAI01007970">
    <property type="protein sequence ID" value="VDP00729.1"/>
    <property type="molecule type" value="Genomic_DNA"/>
</dbReference>
<reference evidence="1 2" key="1">
    <citation type="submission" date="2018-11" db="EMBL/GenBank/DDBJ databases">
        <authorList>
            <consortium name="Pathogen Informatics"/>
        </authorList>
    </citation>
    <scope>NUCLEOTIDE SEQUENCE [LARGE SCALE GENOMIC DNA]</scope>
    <source>
        <strain evidence="1 2">Zambia</strain>
    </source>
</reference>
<name>A0A183M8Y5_9TREM</name>
<accession>A0A183M8Y5</accession>
<gene>
    <name evidence="1" type="ORF">SMRZ_LOCUS12510</name>
</gene>
<dbReference type="Proteomes" id="UP000277204">
    <property type="component" value="Unassembled WGS sequence"/>
</dbReference>
<proteinExistence type="predicted"/>
<sequence>MRFTKMGTSLVNVCPVASSTLLIHVNFVILSALNVETFLDESNRNVLSNIISLRNAFVSCGKLVHSEAQVLNELDFNYDLNDFISTAVYPYRKITSNVYSNQCEKYVLNEATSFISWGHKDPTLFRGEDSGEKSMVRILDINHFNTKPTC</sequence>
<evidence type="ECO:0000313" key="1">
    <source>
        <dbReference type="EMBL" id="VDP00729.1"/>
    </source>
</evidence>
<keyword evidence="2" id="KW-1185">Reference proteome</keyword>